<proteinExistence type="predicted"/>
<dbReference type="Pfam" id="PF13581">
    <property type="entry name" value="HATPase_c_2"/>
    <property type="match status" value="1"/>
</dbReference>
<dbReference type="AlphaFoldDB" id="Q02DA9"/>
<organism evidence="3">
    <name type="scientific">Solibacter usitatus (strain Ellin6076)</name>
    <dbReference type="NCBI Taxonomy" id="234267"/>
    <lineage>
        <taxon>Bacteria</taxon>
        <taxon>Pseudomonadati</taxon>
        <taxon>Acidobacteriota</taxon>
        <taxon>Terriglobia</taxon>
        <taxon>Bryobacterales</taxon>
        <taxon>Solibacteraceae</taxon>
        <taxon>Candidatus Solibacter</taxon>
    </lineage>
</organism>
<dbReference type="KEGG" id="sus:Acid_1344"/>
<dbReference type="GO" id="GO:0004674">
    <property type="term" value="F:protein serine/threonine kinase activity"/>
    <property type="evidence" value="ECO:0007669"/>
    <property type="project" value="UniProtKB-KW"/>
</dbReference>
<dbReference type="EMBL" id="CP000473">
    <property type="protein sequence ID" value="ABJ82337.1"/>
    <property type="molecule type" value="Genomic_DNA"/>
</dbReference>
<evidence type="ECO:0000313" key="3">
    <source>
        <dbReference type="EMBL" id="ABJ82337.1"/>
    </source>
</evidence>
<dbReference type="STRING" id="234267.Acid_1344"/>
<gene>
    <name evidence="3" type="ordered locus">Acid_1344</name>
</gene>
<feature type="domain" description="Histidine kinase/HSP90-like ATPase" evidence="2">
    <location>
        <begin position="25"/>
        <end position="146"/>
    </location>
</feature>
<reference evidence="3" key="1">
    <citation type="submission" date="2006-10" db="EMBL/GenBank/DDBJ databases">
        <title>Complete sequence of Solibacter usitatus Ellin6076.</title>
        <authorList>
            <consortium name="US DOE Joint Genome Institute"/>
            <person name="Copeland A."/>
            <person name="Lucas S."/>
            <person name="Lapidus A."/>
            <person name="Barry K."/>
            <person name="Detter J.C."/>
            <person name="Glavina del Rio T."/>
            <person name="Hammon N."/>
            <person name="Israni S."/>
            <person name="Dalin E."/>
            <person name="Tice H."/>
            <person name="Pitluck S."/>
            <person name="Thompson L.S."/>
            <person name="Brettin T."/>
            <person name="Bruce D."/>
            <person name="Han C."/>
            <person name="Tapia R."/>
            <person name="Gilna P."/>
            <person name="Schmutz J."/>
            <person name="Larimer F."/>
            <person name="Land M."/>
            <person name="Hauser L."/>
            <person name="Kyrpides N."/>
            <person name="Mikhailova N."/>
            <person name="Janssen P.H."/>
            <person name="Kuske C.R."/>
            <person name="Richardson P."/>
        </authorList>
    </citation>
    <scope>NUCLEOTIDE SEQUENCE</scope>
    <source>
        <strain evidence="3">Ellin6076</strain>
    </source>
</reference>
<name>Q02DA9_SOLUE</name>
<dbReference type="Gene3D" id="3.30.565.10">
    <property type="entry name" value="Histidine kinase-like ATPase, C-terminal domain"/>
    <property type="match status" value="1"/>
</dbReference>
<dbReference type="eggNOG" id="COG2172">
    <property type="taxonomic scope" value="Bacteria"/>
</dbReference>
<dbReference type="OrthoDB" id="9792240at2"/>
<keyword evidence="3" id="KW-0418">Kinase</keyword>
<dbReference type="InterPro" id="IPR050267">
    <property type="entry name" value="Anti-sigma-factor_SerPK"/>
</dbReference>
<dbReference type="PANTHER" id="PTHR35526">
    <property type="entry name" value="ANTI-SIGMA-F FACTOR RSBW-RELATED"/>
    <property type="match status" value="1"/>
</dbReference>
<keyword evidence="3" id="KW-0808">Transferase</keyword>
<evidence type="ECO:0000259" key="2">
    <source>
        <dbReference type="Pfam" id="PF13581"/>
    </source>
</evidence>
<accession>Q02DA9</accession>
<sequence length="154" mass="17316">MNGEGVVWHNQAIPYKADFSLNGNLSELERLSAEISRFCRENSLDEEAEFQLNLVLEELFVNTMRHGGCEGAQNSTRVRLRSEADGVEVVFADRGVPFDPTSVPAANVAAPLEERRAGGLGIHLVREIMRDLQYRRAGEWNQISMKRPHGPREL</sequence>
<dbReference type="CDD" id="cd16936">
    <property type="entry name" value="HATPase_RsbW-like"/>
    <property type="match status" value="1"/>
</dbReference>
<evidence type="ECO:0000256" key="1">
    <source>
        <dbReference type="ARBA" id="ARBA00022527"/>
    </source>
</evidence>
<dbReference type="PANTHER" id="PTHR35526:SF6">
    <property type="entry name" value="SLR1861 PROTEIN"/>
    <property type="match status" value="1"/>
</dbReference>
<dbReference type="HOGENOM" id="CLU_090336_24_1_0"/>
<protein>
    <submittedName>
        <fullName evidence="3">Putative anti-sigma regulatory factor, serine/threonine protein kinase</fullName>
    </submittedName>
</protein>
<keyword evidence="1 3" id="KW-0723">Serine/threonine-protein kinase</keyword>
<dbReference type="InterPro" id="IPR036890">
    <property type="entry name" value="HATPase_C_sf"/>
</dbReference>
<dbReference type="InParanoid" id="Q02DA9"/>
<dbReference type="InterPro" id="IPR003594">
    <property type="entry name" value="HATPase_dom"/>
</dbReference>
<dbReference type="SUPFAM" id="SSF55874">
    <property type="entry name" value="ATPase domain of HSP90 chaperone/DNA topoisomerase II/histidine kinase"/>
    <property type="match status" value="1"/>
</dbReference>